<dbReference type="Gene3D" id="3.40.50.150">
    <property type="entry name" value="Vaccinia Virus protein VP39"/>
    <property type="match status" value="1"/>
</dbReference>
<keyword evidence="2" id="KW-1185">Reference proteome</keyword>
<dbReference type="OMA" id="VWQSEDI"/>
<dbReference type="SUPFAM" id="SSF53335">
    <property type="entry name" value="S-adenosyl-L-methionine-dependent methyltransferases"/>
    <property type="match status" value="1"/>
</dbReference>
<dbReference type="STRING" id="136037.A0A067RA54"/>
<dbReference type="OrthoDB" id="413520at2759"/>
<dbReference type="PANTHER" id="PTHR14614:SF44">
    <property type="entry name" value="PROTEIN N-LYSINE METHYLTRANSFERASE METTL21D"/>
    <property type="match status" value="1"/>
</dbReference>
<gene>
    <name evidence="1" type="ORF">L798_08891</name>
</gene>
<proteinExistence type="predicted"/>
<dbReference type="InterPro" id="IPR029063">
    <property type="entry name" value="SAM-dependent_MTases_sf"/>
</dbReference>
<dbReference type="AlphaFoldDB" id="A0A067RA54"/>
<dbReference type="Proteomes" id="UP000027135">
    <property type="component" value="Unassembled WGS sequence"/>
</dbReference>
<dbReference type="EMBL" id="KK852785">
    <property type="protein sequence ID" value="KDR16562.1"/>
    <property type="molecule type" value="Genomic_DNA"/>
</dbReference>
<reference evidence="1 2" key="1">
    <citation type="journal article" date="2014" name="Nat. Commun.">
        <title>Molecular traces of alternative social organization in a termite genome.</title>
        <authorList>
            <person name="Terrapon N."/>
            <person name="Li C."/>
            <person name="Robertson H.M."/>
            <person name="Ji L."/>
            <person name="Meng X."/>
            <person name="Booth W."/>
            <person name="Chen Z."/>
            <person name="Childers C.P."/>
            <person name="Glastad K.M."/>
            <person name="Gokhale K."/>
            <person name="Gowin J."/>
            <person name="Gronenberg W."/>
            <person name="Hermansen R.A."/>
            <person name="Hu H."/>
            <person name="Hunt B.G."/>
            <person name="Huylmans A.K."/>
            <person name="Khalil S.M."/>
            <person name="Mitchell R.D."/>
            <person name="Munoz-Torres M.C."/>
            <person name="Mustard J.A."/>
            <person name="Pan H."/>
            <person name="Reese J.T."/>
            <person name="Scharf M.E."/>
            <person name="Sun F."/>
            <person name="Vogel H."/>
            <person name="Xiao J."/>
            <person name="Yang W."/>
            <person name="Yang Z."/>
            <person name="Yang Z."/>
            <person name="Zhou J."/>
            <person name="Zhu J."/>
            <person name="Brent C.S."/>
            <person name="Elsik C.G."/>
            <person name="Goodisman M.A."/>
            <person name="Liberles D.A."/>
            <person name="Roe R.M."/>
            <person name="Vargo E.L."/>
            <person name="Vilcinskas A."/>
            <person name="Wang J."/>
            <person name="Bornberg-Bauer E."/>
            <person name="Korb J."/>
            <person name="Zhang G."/>
            <person name="Liebig J."/>
        </authorList>
    </citation>
    <scope>NUCLEOTIDE SEQUENCE [LARGE SCALE GENOMIC DNA]</scope>
    <source>
        <tissue evidence="1">Whole organism</tissue>
    </source>
</reference>
<organism evidence="1 2">
    <name type="scientific">Zootermopsis nevadensis</name>
    <name type="common">Dampwood termite</name>
    <dbReference type="NCBI Taxonomy" id="136037"/>
    <lineage>
        <taxon>Eukaryota</taxon>
        <taxon>Metazoa</taxon>
        <taxon>Ecdysozoa</taxon>
        <taxon>Arthropoda</taxon>
        <taxon>Hexapoda</taxon>
        <taxon>Insecta</taxon>
        <taxon>Pterygota</taxon>
        <taxon>Neoptera</taxon>
        <taxon>Polyneoptera</taxon>
        <taxon>Dictyoptera</taxon>
        <taxon>Blattodea</taxon>
        <taxon>Blattoidea</taxon>
        <taxon>Termitoidae</taxon>
        <taxon>Termopsidae</taxon>
        <taxon>Zootermopsis</taxon>
    </lineage>
</organism>
<evidence type="ECO:0008006" key="3">
    <source>
        <dbReference type="Google" id="ProtNLM"/>
    </source>
</evidence>
<protein>
    <recommendedName>
        <fullName evidence="3">Methyltransferase-like protein 21D</fullName>
    </recommendedName>
</protein>
<dbReference type="InterPro" id="IPR019410">
    <property type="entry name" value="Methyltransf_16"/>
</dbReference>
<name>A0A067RA54_ZOONE</name>
<dbReference type="eggNOG" id="KOG2793">
    <property type="taxonomic scope" value="Eukaryota"/>
</dbReference>
<evidence type="ECO:0000313" key="2">
    <source>
        <dbReference type="Proteomes" id="UP000027135"/>
    </source>
</evidence>
<dbReference type="InParanoid" id="A0A067RA54"/>
<dbReference type="PANTHER" id="PTHR14614">
    <property type="entry name" value="HEPATOCELLULAR CARCINOMA-ASSOCIATED ANTIGEN"/>
    <property type="match status" value="1"/>
</dbReference>
<dbReference type="Pfam" id="PF10294">
    <property type="entry name" value="Methyltransf_16"/>
    <property type="match status" value="1"/>
</dbReference>
<evidence type="ECO:0000313" key="1">
    <source>
        <dbReference type="EMBL" id="KDR16562.1"/>
    </source>
</evidence>
<dbReference type="GO" id="GO:0005829">
    <property type="term" value="C:cytosol"/>
    <property type="evidence" value="ECO:0007669"/>
    <property type="project" value="TreeGrafter"/>
</dbReference>
<accession>A0A067RA54</accession>
<dbReference type="GO" id="GO:0032991">
    <property type="term" value="C:protein-containing complex"/>
    <property type="evidence" value="ECO:0007669"/>
    <property type="project" value="TreeGrafter"/>
</dbReference>
<sequence length="223" mass="25071">MEEGFFTRKLEIGSCGKSLTLFQKEVGDVSCVVWDAALVLAKYLEVRCGKTQNWLRGQSVVELGAGLGCVGLTAACFGANVTMTDLPEVMPLLQKNVDANQAVWRSCGGKVSTQVLQWGSEIQDWKTPDVLVLADCVYYMESVEPLVNTLCCLTDDNTEVIISQEERDTEKQRIVWKVFRDMLQSHFEVMNVLEKELHPDFCSVDIVVLRAVKRPHFNKVHLI</sequence>